<dbReference type="Pfam" id="PF07715">
    <property type="entry name" value="Plug"/>
    <property type="match status" value="1"/>
</dbReference>
<protein>
    <submittedName>
        <fullName evidence="7">Outer membrane receptor for ferrienterochelin and colicin</fullName>
    </submittedName>
</protein>
<dbReference type="Pfam" id="PF13620">
    <property type="entry name" value="CarboxypepD_reg"/>
    <property type="match status" value="1"/>
</dbReference>
<dbReference type="Gene3D" id="2.170.130.10">
    <property type="entry name" value="TonB-dependent receptor, plug domain"/>
    <property type="match status" value="1"/>
</dbReference>
<name>A0AAE3XRJ3_9BACT</name>
<organism evidence="7 8">
    <name type="scientific">Aureibacter tunicatorum</name>
    <dbReference type="NCBI Taxonomy" id="866807"/>
    <lineage>
        <taxon>Bacteria</taxon>
        <taxon>Pseudomonadati</taxon>
        <taxon>Bacteroidota</taxon>
        <taxon>Cytophagia</taxon>
        <taxon>Cytophagales</taxon>
        <taxon>Persicobacteraceae</taxon>
        <taxon>Aureibacter</taxon>
    </lineage>
</organism>
<dbReference type="Pfam" id="PF14905">
    <property type="entry name" value="OMP_b-brl_3"/>
    <property type="match status" value="1"/>
</dbReference>
<reference evidence="7" key="1">
    <citation type="submission" date="2023-07" db="EMBL/GenBank/DDBJ databases">
        <title>Genomic Encyclopedia of Type Strains, Phase IV (KMG-IV): sequencing the most valuable type-strain genomes for metagenomic binning, comparative biology and taxonomic classification.</title>
        <authorList>
            <person name="Goeker M."/>
        </authorList>
    </citation>
    <scope>NUCLEOTIDE SEQUENCE</scope>
    <source>
        <strain evidence="7">DSM 26174</strain>
    </source>
</reference>
<evidence type="ECO:0000256" key="1">
    <source>
        <dbReference type="ARBA" id="ARBA00004442"/>
    </source>
</evidence>
<dbReference type="AlphaFoldDB" id="A0AAE3XRJ3"/>
<evidence type="ECO:0000256" key="4">
    <source>
        <dbReference type="SAM" id="SignalP"/>
    </source>
</evidence>
<feature type="domain" description="TonB-dependent receptor plug" evidence="5">
    <location>
        <begin position="147"/>
        <end position="218"/>
    </location>
</feature>
<sequence>MSRNLFSLVAIMLLSIANFSAYSQYVIKGKVVNKSNEAQPFANIVVKSEDKTQLVKGGTSSMDGSFSVSLDEKGKYFFQVSMMGYETYAVESLEVLDKTTDMGTVKLEDALEMLEAVSVTSTRQAVQVSPGMQTINVTSELLSLGGNAEALLKAVPAVEISPKGNIEVRGSSNILFLINGKRSVMGMNPKQLLKMLPLSAIERVEVITTPSPKYDSEGVDSIINIILKKGAMDGFGMSAGVEWSPNPSMFGGNMMASYRKGDWNVTGAFGYFTENYPYEVDNERIGEGVGLVQKGDGKEKTQGYFTSINLGYEISEGESLDFEVGHMNFEQRSDLTQKNSFGENQSSIVDTKSNIDFKGTEMSLNYGKEFTKARKLDMLSNFSFGKSDGENNIVEQGIESNQTLIHNNAKYRMGEIKLDYIDSLGSRIKLESGMSANLLSFNVDQNNERSDFQERYKFLQQQYALYAMAKISFNKLMIGVGGRLQYFNSDGKEQVNNVDIDQSFVNPLPNVMLQYNISEGKHFHIVSMIYNKKINRPSYEQLNPVMNIEDPYNVVQGNINLKPEKVHNMELFHQIRTDKLQFSTTIFGRNTQDVIQRINTLKDDVVLTTFENYSQSYALGIENKSEWEPMEMLEFSAGFTAQKRWFPDAKSSTVDMNKTGYAFSANGSVTVRTGSGPTVTLRGNYFGKNVQAFSYREAYSKFDINVSQNILKGLVTLGVNAEDLFNSAGKEIWVTNGDGFENRTNWRTFSRRVSFSIYFNFM</sequence>
<keyword evidence="4" id="KW-0732">Signal</keyword>
<evidence type="ECO:0000313" key="8">
    <source>
        <dbReference type="Proteomes" id="UP001185092"/>
    </source>
</evidence>
<keyword evidence="7" id="KW-0675">Receptor</keyword>
<dbReference type="InterPro" id="IPR037066">
    <property type="entry name" value="Plug_dom_sf"/>
</dbReference>
<gene>
    <name evidence="7" type="ORF">HNQ88_004375</name>
</gene>
<dbReference type="InterPro" id="IPR008969">
    <property type="entry name" value="CarboxyPept-like_regulatory"/>
</dbReference>
<feature type="signal peptide" evidence="4">
    <location>
        <begin position="1"/>
        <end position="23"/>
    </location>
</feature>
<dbReference type="GO" id="GO:0009279">
    <property type="term" value="C:cell outer membrane"/>
    <property type="evidence" value="ECO:0007669"/>
    <property type="project" value="UniProtKB-SubCell"/>
</dbReference>
<dbReference type="Gene3D" id="2.60.40.1120">
    <property type="entry name" value="Carboxypeptidase-like, regulatory domain"/>
    <property type="match status" value="1"/>
</dbReference>
<evidence type="ECO:0000259" key="6">
    <source>
        <dbReference type="Pfam" id="PF14905"/>
    </source>
</evidence>
<comment type="subcellular location">
    <subcellularLocation>
        <location evidence="1">Cell outer membrane</location>
    </subcellularLocation>
</comment>
<evidence type="ECO:0000256" key="2">
    <source>
        <dbReference type="ARBA" id="ARBA00023136"/>
    </source>
</evidence>
<evidence type="ECO:0000313" key="7">
    <source>
        <dbReference type="EMBL" id="MDR6241297.1"/>
    </source>
</evidence>
<dbReference type="Gene3D" id="2.40.170.20">
    <property type="entry name" value="TonB-dependent receptor, beta-barrel domain"/>
    <property type="match status" value="1"/>
</dbReference>
<dbReference type="SUPFAM" id="SSF56935">
    <property type="entry name" value="Porins"/>
    <property type="match status" value="1"/>
</dbReference>
<dbReference type="EMBL" id="JAVDQD010000007">
    <property type="protein sequence ID" value="MDR6241297.1"/>
    <property type="molecule type" value="Genomic_DNA"/>
</dbReference>
<dbReference type="InterPro" id="IPR041700">
    <property type="entry name" value="OMP_b-brl_3"/>
</dbReference>
<proteinExistence type="predicted"/>
<evidence type="ECO:0000259" key="5">
    <source>
        <dbReference type="Pfam" id="PF07715"/>
    </source>
</evidence>
<comment type="caution">
    <text evidence="7">The sequence shown here is derived from an EMBL/GenBank/DDBJ whole genome shotgun (WGS) entry which is preliminary data.</text>
</comment>
<keyword evidence="8" id="KW-1185">Reference proteome</keyword>
<dbReference type="Proteomes" id="UP001185092">
    <property type="component" value="Unassembled WGS sequence"/>
</dbReference>
<dbReference type="InterPro" id="IPR012910">
    <property type="entry name" value="Plug_dom"/>
</dbReference>
<feature type="domain" description="Outer membrane protein beta-barrel" evidence="6">
    <location>
        <begin position="371"/>
        <end position="756"/>
    </location>
</feature>
<keyword evidence="2" id="KW-0472">Membrane</keyword>
<keyword evidence="3" id="KW-0998">Cell outer membrane</keyword>
<dbReference type="InterPro" id="IPR036942">
    <property type="entry name" value="Beta-barrel_TonB_sf"/>
</dbReference>
<evidence type="ECO:0000256" key="3">
    <source>
        <dbReference type="ARBA" id="ARBA00023237"/>
    </source>
</evidence>
<dbReference type="SUPFAM" id="SSF49464">
    <property type="entry name" value="Carboxypeptidase regulatory domain-like"/>
    <property type="match status" value="1"/>
</dbReference>
<accession>A0AAE3XRJ3</accession>
<feature type="chain" id="PRO_5042044503" evidence="4">
    <location>
        <begin position="24"/>
        <end position="762"/>
    </location>
</feature>
<dbReference type="RefSeq" id="WP_309941938.1">
    <property type="nucleotide sequence ID" value="NZ_AP025305.1"/>
</dbReference>